<organism evidence="2 3">
    <name type="scientific">Candidatus Magasanikbacteria bacterium RIFCSPHIGHO2_01_FULL_47_8</name>
    <dbReference type="NCBI Taxonomy" id="1798673"/>
    <lineage>
        <taxon>Bacteria</taxon>
        <taxon>Candidatus Magasanikiibacteriota</taxon>
    </lineage>
</organism>
<evidence type="ECO:0000313" key="3">
    <source>
        <dbReference type="Proteomes" id="UP000177953"/>
    </source>
</evidence>
<feature type="compositionally biased region" description="Basic and acidic residues" evidence="1">
    <location>
        <begin position="12"/>
        <end position="48"/>
    </location>
</feature>
<evidence type="ECO:0000313" key="2">
    <source>
        <dbReference type="EMBL" id="OGH69913.1"/>
    </source>
</evidence>
<evidence type="ECO:0000256" key="1">
    <source>
        <dbReference type="SAM" id="MobiDB-lite"/>
    </source>
</evidence>
<sequence length="124" mass="14353">MSLSPLDPWIIDEIKRREEKKRREEERQPGLEIPRDREEIPPPDEGYHEPGQGIVREKPAEPSDRGVVEIEMPQNEPEEETEPFGTVVVNPELDYGKIEINPDTEGKIIEKGDNDKDASRNDRR</sequence>
<dbReference type="AlphaFoldDB" id="A0A1F6MEK7"/>
<feature type="compositionally biased region" description="Basic and acidic residues" evidence="1">
    <location>
        <begin position="55"/>
        <end position="68"/>
    </location>
</feature>
<feature type="region of interest" description="Disordered" evidence="1">
    <location>
        <begin position="102"/>
        <end position="124"/>
    </location>
</feature>
<protein>
    <submittedName>
        <fullName evidence="2">Uncharacterized protein</fullName>
    </submittedName>
</protein>
<feature type="region of interest" description="Disordered" evidence="1">
    <location>
        <begin position="1"/>
        <end position="86"/>
    </location>
</feature>
<accession>A0A1F6MEK7</accession>
<comment type="caution">
    <text evidence="2">The sequence shown here is derived from an EMBL/GenBank/DDBJ whole genome shotgun (WGS) entry which is preliminary data.</text>
</comment>
<dbReference type="EMBL" id="MFPU01000019">
    <property type="protein sequence ID" value="OGH69913.1"/>
    <property type="molecule type" value="Genomic_DNA"/>
</dbReference>
<proteinExistence type="predicted"/>
<feature type="compositionally biased region" description="Basic and acidic residues" evidence="1">
    <location>
        <begin position="104"/>
        <end position="124"/>
    </location>
</feature>
<dbReference type="Proteomes" id="UP000177953">
    <property type="component" value="Unassembled WGS sequence"/>
</dbReference>
<name>A0A1F6MEK7_9BACT</name>
<gene>
    <name evidence="2" type="ORF">A2754_03975</name>
</gene>
<reference evidence="2 3" key="1">
    <citation type="journal article" date="2016" name="Nat. Commun.">
        <title>Thousands of microbial genomes shed light on interconnected biogeochemical processes in an aquifer system.</title>
        <authorList>
            <person name="Anantharaman K."/>
            <person name="Brown C.T."/>
            <person name="Hug L.A."/>
            <person name="Sharon I."/>
            <person name="Castelle C.J."/>
            <person name="Probst A.J."/>
            <person name="Thomas B.C."/>
            <person name="Singh A."/>
            <person name="Wilkins M.J."/>
            <person name="Karaoz U."/>
            <person name="Brodie E.L."/>
            <person name="Williams K.H."/>
            <person name="Hubbard S.S."/>
            <person name="Banfield J.F."/>
        </authorList>
    </citation>
    <scope>NUCLEOTIDE SEQUENCE [LARGE SCALE GENOMIC DNA]</scope>
</reference>